<dbReference type="InterPro" id="IPR036901">
    <property type="entry name" value="Asp/Orn_carbamoylTrfase_sf"/>
</dbReference>
<feature type="binding site" evidence="10">
    <location>
        <position position="250"/>
    </location>
    <ligand>
        <name>L-ornithine</name>
        <dbReference type="ChEBI" id="CHEBI:46911"/>
    </ligand>
</feature>
<evidence type="ECO:0000256" key="8">
    <source>
        <dbReference type="ARBA" id="ARBA00022679"/>
    </source>
</evidence>
<evidence type="ECO:0000256" key="2">
    <source>
        <dbReference type="ARBA" id="ARBA00004496"/>
    </source>
</evidence>
<evidence type="ECO:0000313" key="13">
    <source>
        <dbReference type="EMBL" id="RSL31210.1"/>
    </source>
</evidence>
<evidence type="ECO:0000256" key="1">
    <source>
        <dbReference type="ARBA" id="ARBA00003822"/>
    </source>
</evidence>
<name>A0A428MYK1_9BACI</name>
<dbReference type="Gene3D" id="3.40.50.1370">
    <property type="entry name" value="Aspartate/ornithine carbamoyltransferase"/>
    <property type="match status" value="2"/>
</dbReference>
<sequence>MAHRRVKECERIVSENGKNQPLTELKKRDVLTLLDFTSEEVKNLIELAGQLKQDQQQSISTPLLAGKSLGMIFENASTRTRVSFEVGMTQLGGHALFLSPRDLQIGRGEPVKDTANVLSRYVDGIMIRTNSHEMVEELAAHADVPVINALTDLYHPCQALADVLTIKEHKGKLEGLKAVFIGDGNNVAHSLMIACAKVGIDGVIAVPRGYEPDAEVWEEMKIVAEENNTSIELTNSPQEAIKNADVVYTDVWASMGFEEEQKKREEAFTGFQINESMCSHAKEDFIFMHCLPAHRGEEVSEEIIDGTHSVVYDEAENRLHIQKAILASVIE</sequence>
<dbReference type="Pfam" id="PF00185">
    <property type="entry name" value="OTCace"/>
    <property type="match status" value="1"/>
</dbReference>
<feature type="binding site" evidence="10">
    <location>
        <position position="104"/>
    </location>
    <ligand>
        <name>carbamoyl phosphate</name>
        <dbReference type="ChEBI" id="CHEBI:58228"/>
    </ligand>
</feature>
<proteinExistence type="inferred from homology"/>
<feature type="binding site" evidence="10">
    <location>
        <begin position="155"/>
        <end position="158"/>
    </location>
    <ligand>
        <name>carbamoyl phosphate</name>
        <dbReference type="ChEBI" id="CHEBI:58228"/>
    </ligand>
</feature>
<feature type="domain" description="Aspartate/ornithine carbamoyltransferase carbamoyl-P binding" evidence="12">
    <location>
        <begin position="28"/>
        <end position="168"/>
    </location>
</feature>
<evidence type="ECO:0000313" key="14">
    <source>
        <dbReference type="Proteomes" id="UP000275076"/>
    </source>
</evidence>
<dbReference type="PRINTS" id="PR00100">
    <property type="entry name" value="AOTCASE"/>
</dbReference>
<organism evidence="13 14">
    <name type="scientific">Salibacterium salarium</name>
    <dbReference type="NCBI Taxonomy" id="284579"/>
    <lineage>
        <taxon>Bacteria</taxon>
        <taxon>Bacillati</taxon>
        <taxon>Bacillota</taxon>
        <taxon>Bacilli</taxon>
        <taxon>Bacillales</taxon>
        <taxon>Bacillaceae</taxon>
    </lineage>
</organism>
<dbReference type="EMBL" id="RBVX01000027">
    <property type="protein sequence ID" value="RSL31210.1"/>
    <property type="molecule type" value="Genomic_DNA"/>
</dbReference>
<feature type="binding site" evidence="10">
    <location>
        <begin position="254"/>
        <end position="255"/>
    </location>
    <ligand>
        <name>L-ornithine</name>
        <dbReference type="ChEBI" id="CHEBI:46911"/>
    </ligand>
</feature>
<keyword evidence="14" id="KW-1185">Reference proteome</keyword>
<reference evidence="13 14" key="1">
    <citation type="submission" date="2018-10" db="EMBL/GenBank/DDBJ databases">
        <title>Draft genome sequence of Bacillus salarius IM0101, isolated from a hypersaline soil in Inner Mongolia, China.</title>
        <authorList>
            <person name="Yamprayoonswat W."/>
            <person name="Boonvisut S."/>
            <person name="Jumpathong W."/>
            <person name="Sittihan S."/>
            <person name="Ruangsuj P."/>
            <person name="Wanthongcharoen S."/>
            <person name="Thongpramul N."/>
            <person name="Pimmason S."/>
            <person name="Yu B."/>
            <person name="Yasawong M."/>
        </authorList>
    </citation>
    <scope>NUCLEOTIDE SEQUENCE [LARGE SCALE GENOMIC DNA]</scope>
    <source>
        <strain evidence="13 14">IM0101</strain>
    </source>
</reference>
<dbReference type="GO" id="GO:0042450">
    <property type="term" value="P:L-arginine biosynthetic process via ornithine"/>
    <property type="evidence" value="ECO:0007669"/>
    <property type="project" value="UniProtKB-UniRule"/>
</dbReference>
<dbReference type="InterPro" id="IPR006131">
    <property type="entry name" value="Asp_carbamoyltransf_Asp/Orn-bd"/>
</dbReference>
<dbReference type="GO" id="GO:0016597">
    <property type="term" value="F:amino acid binding"/>
    <property type="evidence" value="ECO:0007669"/>
    <property type="project" value="InterPro"/>
</dbReference>
<dbReference type="GO" id="GO:0019240">
    <property type="term" value="P:citrulline biosynthetic process"/>
    <property type="evidence" value="ECO:0007669"/>
    <property type="project" value="TreeGrafter"/>
</dbReference>
<feature type="domain" description="Aspartate/ornithine carbamoyltransferase Asp/Orn-binding" evidence="11">
    <location>
        <begin position="174"/>
        <end position="328"/>
    </location>
</feature>
<dbReference type="NCBIfam" id="TIGR00658">
    <property type="entry name" value="orni_carb_tr"/>
    <property type="match status" value="1"/>
</dbReference>
<evidence type="ECO:0000259" key="11">
    <source>
        <dbReference type="Pfam" id="PF00185"/>
    </source>
</evidence>
<dbReference type="NCBIfam" id="NF001986">
    <property type="entry name" value="PRK00779.1"/>
    <property type="match status" value="1"/>
</dbReference>
<feature type="binding site" evidence="10">
    <location>
        <begin position="290"/>
        <end position="291"/>
    </location>
    <ligand>
        <name>carbamoyl phosphate</name>
        <dbReference type="ChEBI" id="CHEBI:58228"/>
    </ligand>
</feature>
<dbReference type="GO" id="GO:0004585">
    <property type="term" value="F:ornithine carbamoyltransferase activity"/>
    <property type="evidence" value="ECO:0007669"/>
    <property type="project" value="UniProtKB-UniRule"/>
</dbReference>
<keyword evidence="8 10" id="KW-0808">Transferase</keyword>
<comment type="catalytic activity">
    <reaction evidence="9 10">
        <text>carbamoyl phosphate + L-ornithine = L-citrulline + phosphate + H(+)</text>
        <dbReference type="Rhea" id="RHEA:19513"/>
        <dbReference type="ChEBI" id="CHEBI:15378"/>
        <dbReference type="ChEBI" id="CHEBI:43474"/>
        <dbReference type="ChEBI" id="CHEBI:46911"/>
        <dbReference type="ChEBI" id="CHEBI:57743"/>
        <dbReference type="ChEBI" id="CHEBI:58228"/>
        <dbReference type="EC" id="2.1.3.3"/>
    </reaction>
</comment>
<evidence type="ECO:0000256" key="7">
    <source>
        <dbReference type="ARBA" id="ARBA00022490"/>
    </source>
</evidence>
<dbReference type="InterPro" id="IPR024904">
    <property type="entry name" value="OTCase_ArgI"/>
</dbReference>
<evidence type="ECO:0000256" key="9">
    <source>
        <dbReference type="ARBA" id="ARBA00048772"/>
    </source>
</evidence>
<protein>
    <recommendedName>
        <fullName evidence="6 10">Ornithine carbamoyltransferase</fullName>
        <shortName evidence="10">OTCase</shortName>
        <ecNumber evidence="5 10">2.1.3.3</ecNumber>
    </recommendedName>
</protein>
<accession>A0A428MYK1</accession>
<feature type="binding site" evidence="10">
    <location>
        <position position="128"/>
    </location>
    <ligand>
        <name>carbamoyl phosphate</name>
        <dbReference type="ChEBI" id="CHEBI:58228"/>
    </ligand>
</feature>
<dbReference type="OrthoDB" id="9802587at2"/>
<evidence type="ECO:0000256" key="6">
    <source>
        <dbReference type="ARBA" id="ARBA00016634"/>
    </source>
</evidence>
<dbReference type="InterPro" id="IPR002292">
    <property type="entry name" value="Orn/put_carbamltrans"/>
</dbReference>
<dbReference type="PANTHER" id="PTHR45753:SF3">
    <property type="entry name" value="ORNITHINE TRANSCARBAMYLASE, MITOCHONDRIAL"/>
    <property type="match status" value="1"/>
</dbReference>
<evidence type="ECO:0000259" key="12">
    <source>
        <dbReference type="Pfam" id="PF02729"/>
    </source>
</evidence>
<dbReference type="Pfam" id="PF02729">
    <property type="entry name" value="OTCace_N"/>
    <property type="match status" value="1"/>
</dbReference>
<dbReference type="PANTHER" id="PTHR45753">
    <property type="entry name" value="ORNITHINE CARBAMOYLTRANSFERASE, MITOCHONDRIAL"/>
    <property type="match status" value="1"/>
</dbReference>
<feature type="binding site" evidence="10">
    <location>
        <begin position="77"/>
        <end position="80"/>
    </location>
    <ligand>
        <name>carbamoyl phosphate</name>
        <dbReference type="ChEBI" id="CHEBI:58228"/>
    </ligand>
</feature>
<dbReference type="InterPro" id="IPR006130">
    <property type="entry name" value="Asp/Orn_carbamoylTrfase"/>
</dbReference>
<dbReference type="InterPro" id="IPR006132">
    <property type="entry name" value="Asp/Orn_carbamoyltranf_P-bd"/>
</dbReference>
<comment type="similarity">
    <text evidence="4 10">Belongs to the aspartate/ornithine carbamoyltransferase superfamily. OTCase family.</text>
</comment>
<dbReference type="Proteomes" id="UP000275076">
    <property type="component" value="Unassembled WGS sequence"/>
</dbReference>
<dbReference type="FunFam" id="3.40.50.1370:FF:000016">
    <property type="entry name" value="Ornithine carbamoyltransferase"/>
    <property type="match status" value="1"/>
</dbReference>
<comment type="function">
    <text evidence="1">Reversibly catalyzes the transfer of the carbamoyl group from carbamoyl phosphate (CP) to the N(epsilon) atom of ornithine (ORN) to produce L-citrulline.</text>
</comment>
<dbReference type="FunFam" id="3.40.50.1370:FF:000008">
    <property type="entry name" value="Ornithine carbamoyltransferase"/>
    <property type="match status" value="1"/>
</dbReference>
<comment type="caution">
    <text evidence="13">The sequence shown here is derived from an EMBL/GenBank/DDBJ whole genome shotgun (WGS) entry which is preliminary data.</text>
</comment>
<dbReference type="SUPFAM" id="SSF53671">
    <property type="entry name" value="Aspartate/ornithine carbamoyltransferase"/>
    <property type="match status" value="1"/>
</dbReference>
<feature type="binding site" evidence="10">
    <location>
        <position position="186"/>
    </location>
    <ligand>
        <name>L-ornithine</name>
        <dbReference type="ChEBI" id="CHEBI:46911"/>
    </ligand>
</feature>
<dbReference type="GO" id="GO:0005737">
    <property type="term" value="C:cytoplasm"/>
    <property type="evidence" value="ECO:0007669"/>
    <property type="project" value="UniProtKB-SubCell"/>
</dbReference>
<evidence type="ECO:0000256" key="4">
    <source>
        <dbReference type="ARBA" id="ARBA00007805"/>
    </source>
</evidence>
<dbReference type="PRINTS" id="PR00102">
    <property type="entry name" value="OTCASE"/>
</dbReference>
<keyword evidence="7 10" id="KW-0963">Cytoplasm</keyword>
<dbReference type="AlphaFoldDB" id="A0A428MYK1"/>
<evidence type="ECO:0000256" key="10">
    <source>
        <dbReference type="HAMAP-Rule" id="MF_01109"/>
    </source>
</evidence>
<gene>
    <name evidence="13" type="primary">argF</name>
    <name evidence="13" type="ORF">D7Z54_22140</name>
</gene>
<comment type="pathway">
    <text evidence="3">Amino-acid biosynthesis; L-arginine biosynthesis; L-arginine from L-ornithine and carbamoyl phosphate: step 1/3.</text>
</comment>
<evidence type="ECO:0000256" key="5">
    <source>
        <dbReference type="ARBA" id="ARBA00013007"/>
    </source>
</evidence>
<evidence type="ECO:0000256" key="3">
    <source>
        <dbReference type="ARBA" id="ARBA00004975"/>
    </source>
</evidence>
<dbReference type="EC" id="2.1.3.3" evidence="5 10"/>
<feature type="binding site" evidence="10">
    <location>
        <position position="318"/>
    </location>
    <ligand>
        <name>carbamoyl phosphate</name>
        <dbReference type="ChEBI" id="CHEBI:58228"/>
    </ligand>
</feature>
<dbReference type="HAMAP" id="MF_01109">
    <property type="entry name" value="OTCase"/>
    <property type="match status" value="1"/>
</dbReference>
<comment type="subcellular location">
    <subcellularLocation>
        <location evidence="2 10">Cytoplasm</location>
    </subcellularLocation>
</comment>